<dbReference type="InterPro" id="IPR029058">
    <property type="entry name" value="AB_hydrolase_fold"/>
</dbReference>
<proteinExistence type="predicted"/>
<dbReference type="PANTHER" id="PTHR43798">
    <property type="entry name" value="MONOACYLGLYCEROL LIPASE"/>
    <property type="match status" value="1"/>
</dbReference>
<gene>
    <name evidence="2" type="ordered locus">Bfae_17930</name>
</gene>
<dbReference type="HOGENOM" id="CLU_020336_27_3_11"/>
<dbReference type="KEGG" id="bfa:Bfae_17930"/>
<evidence type="ECO:0000313" key="3">
    <source>
        <dbReference type="Proteomes" id="UP000001919"/>
    </source>
</evidence>
<dbReference type="STRING" id="446465.Bfae_17930"/>
<evidence type="ECO:0000259" key="1">
    <source>
        <dbReference type="Pfam" id="PF00561"/>
    </source>
</evidence>
<name>C7MDF6_BRAFD</name>
<feature type="domain" description="AB hydrolase-1" evidence="1">
    <location>
        <begin position="92"/>
        <end position="224"/>
    </location>
</feature>
<sequence length="330" mass="35496">MTALRRTDRPLRLRLLLAGLLACALIAGYLVGAGRAAPIGHWRSDEGRTAYLEAYEAAFAEMPDPSEVRDIRTGFGIVRVYRFEGAGPARHPLMVLPGTASGAPVMADNLPSLLEIGDVYAMDLLGEPGRSVQERPLTSDADKAAWLAQVLAALPEEQFHLLGLSIGGWTVTNLALHHPERAASLILLDPVQTFDDIPAGTALRSIPAAFPWMPRSWRDSFSSYTAGGAPVEDVPVARMIEAGMKNYRMVQPAPTRIAPEQIGTLQVPVLAILAGQSVMHDPPTAERTARASLAEGRIEVLPEASHALNGEHPDEIAALTGEFLAEVEER</sequence>
<dbReference type="GO" id="GO:0016020">
    <property type="term" value="C:membrane"/>
    <property type="evidence" value="ECO:0007669"/>
    <property type="project" value="TreeGrafter"/>
</dbReference>
<dbReference type="InterPro" id="IPR050266">
    <property type="entry name" value="AB_hydrolase_sf"/>
</dbReference>
<keyword evidence="2" id="KW-0012">Acyltransferase</keyword>
<dbReference type="PATRIC" id="fig|446465.5.peg.1785"/>
<accession>C7MDF6</accession>
<reference evidence="2 3" key="1">
    <citation type="journal article" date="2009" name="Stand. Genomic Sci.">
        <title>Complete genome sequence of Brachybacterium faecium type strain (Schefferle 6-10).</title>
        <authorList>
            <person name="Lapidus A."/>
            <person name="Pukall R."/>
            <person name="Labuttii K."/>
            <person name="Copeland A."/>
            <person name="Del Rio T.G."/>
            <person name="Nolan M."/>
            <person name="Chen F."/>
            <person name="Lucas S."/>
            <person name="Tice H."/>
            <person name="Cheng J.F."/>
            <person name="Bruce D."/>
            <person name="Goodwin L."/>
            <person name="Pitluck S."/>
            <person name="Rohde M."/>
            <person name="Goker M."/>
            <person name="Pati A."/>
            <person name="Ivanova N."/>
            <person name="Mavrommatis K."/>
            <person name="Chen A."/>
            <person name="Palaniappan K."/>
            <person name="D'haeseleer P."/>
            <person name="Chain P."/>
            <person name="Bristow J."/>
            <person name="Eisen J.A."/>
            <person name="Markowitz V."/>
            <person name="Hugenholtz P."/>
            <person name="Kyrpides N.C."/>
            <person name="Klenk H.P."/>
        </authorList>
    </citation>
    <scope>NUCLEOTIDE SEQUENCE [LARGE SCALE GENOMIC DNA]</scope>
    <source>
        <strain evidence="3">ATCC 43885 / DSM 4810 / JCM 11609 / LMG 19847 / NBRC 14762 / NCIMB 9860 / 6-10</strain>
    </source>
</reference>
<dbReference type="OrthoDB" id="27092at2"/>
<protein>
    <submittedName>
        <fullName evidence="2">Predicted hydrolase or acyltransferase of alpha/beta superfamily</fullName>
    </submittedName>
</protein>
<dbReference type="GO" id="GO:0016746">
    <property type="term" value="F:acyltransferase activity"/>
    <property type="evidence" value="ECO:0007669"/>
    <property type="project" value="UniProtKB-KW"/>
</dbReference>
<keyword evidence="2" id="KW-0808">Transferase</keyword>
<dbReference type="InterPro" id="IPR000073">
    <property type="entry name" value="AB_hydrolase_1"/>
</dbReference>
<keyword evidence="3" id="KW-1185">Reference proteome</keyword>
<dbReference type="EMBL" id="CP001643">
    <property type="protein sequence ID" value="ACU85613.1"/>
    <property type="molecule type" value="Genomic_DNA"/>
</dbReference>
<organism evidence="2 3">
    <name type="scientific">Brachybacterium faecium (strain ATCC 43885 / DSM 4810 / JCM 11609 / LMG 19847 / NBRC 14762 / NCIMB 9860 / 6-10)</name>
    <dbReference type="NCBI Taxonomy" id="446465"/>
    <lineage>
        <taxon>Bacteria</taxon>
        <taxon>Bacillati</taxon>
        <taxon>Actinomycetota</taxon>
        <taxon>Actinomycetes</taxon>
        <taxon>Micrococcales</taxon>
        <taxon>Dermabacteraceae</taxon>
        <taxon>Brachybacterium</taxon>
    </lineage>
</organism>
<evidence type="ECO:0000313" key="2">
    <source>
        <dbReference type="EMBL" id="ACU85613.1"/>
    </source>
</evidence>
<dbReference type="AlphaFoldDB" id="C7MDF6"/>
<dbReference type="Gene3D" id="3.40.50.1820">
    <property type="entry name" value="alpha/beta hydrolase"/>
    <property type="match status" value="1"/>
</dbReference>
<dbReference type="PANTHER" id="PTHR43798:SF33">
    <property type="entry name" value="HYDROLASE, PUTATIVE (AFU_ORTHOLOGUE AFUA_2G14860)-RELATED"/>
    <property type="match status" value="1"/>
</dbReference>
<dbReference type="Pfam" id="PF00561">
    <property type="entry name" value="Abhydrolase_1"/>
    <property type="match status" value="1"/>
</dbReference>
<dbReference type="GO" id="GO:0046464">
    <property type="term" value="P:acylglycerol catabolic process"/>
    <property type="evidence" value="ECO:0007669"/>
    <property type="project" value="TreeGrafter"/>
</dbReference>
<keyword evidence="2" id="KW-0378">Hydrolase</keyword>
<dbReference type="SUPFAM" id="SSF53474">
    <property type="entry name" value="alpha/beta-Hydrolases"/>
    <property type="match status" value="1"/>
</dbReference>
<dbReference type="GO" id="GO:0047372">
    <property type="term" value="F:monoacylglycerol lipase activity"/>
    <property type="evidence" value="ECO:0007669"/>
    <property type="project" value="TreeGrafter"/>
</dbReference>
<dbReference type="Proteomes" id="UP000001919">
    <property type="component" value="Chromosome"/>
</dbReference>
<dbReference type="eggNOG" id="COG2267">
    <property type="taxonomic scope" value="Bacteria"/>
</dbReference>